<accession>A0A6J5LAE6</accession>
<name>A0A6J5LAE6_9CAUD</name>
<protein>
    <submittedName>
        <fullName evidence="1">Uncharacterized protein</fullName>
    </submittedName>
</protein>
<organism evidence="1">
    <name type="scientific">uncultured Caudovirales phage</name>
    <dbReference type="NCBI Taxonomy" id="2100421"/>
    <lineage>
        <taxon>Viruses</taxon>
        <taxon>Duplodnaviria</taxon>
        <taxon>Heunggongvirae</taxon>
        <taxon>Uroviricota</taxon>
        <taxon>Caudoviricetes</taxon>
        <taxon>Peduoviridae</taxon>
        <taxon>Maltschvirus</taxon>
        <taxon>Maltschvirus maltsch</taxon>
    </lineage>
</organism>
<gene>
    <name evidence="1" type="ORF">UFOVP116_361</name>
</gene>
<evidence type="ECO:0000313" key="1">
    <source>
        <dbReference type="EMBL" id="CAB4130283.1"/>
    </source>
</evidence>
<dbReference type="EMBL" id="LR796237">
    <property type="protein sequence ID" value="CAB4130283.1"/>
    <property type="molecule type" value="Genomic_DNA"/>
</dbReference>
<sequence>MIFFDIFILFSVAAYLFFWAEAFLLSFTTVNIDATSVIELEKLCTNETDDQKAIIVSTLLDSQNTAGK</sequence>
<proteinExistence type="predicted"/>
<reference evidence="1" key="1">
    <citation type="submission" date="2020-04" db="EMBL/GenBank/DDBJ databases">
        <authorList>
            <person name="Chiriac C."/>
            <person name="Salcher M."/>
            <person name="Ghai R."/>
            <person name="Kavagutti S V."/>
        </authorList>
    </citation>
    <scope>NUCLEOTIDE SEQUENCE</scope>
</reference>